<dbReference type="Pfam" id="PF00550">
    <property type="entry name" value="PP-binding"/>
    <property type="match status" value="1"/>
</dbReference>
<keyword evidence="8" id="KW-1185">Reference proteome</keyword>
<feature type="domain" description="Carrier" evidence="6">
    <location>
        <begin position="226"/>
        <end position="302"/>
    </location>
</feature>
<dbReference type="Proteomes" id="UP001629246">
    <property type="component" value="Unassembled WGS sequence"/>
</dbReference>
<dbReference type="EC" id="3.3.2.1" evidence="2"/>
<dbReference type="InterPro" id="IPR000868">
    <property type="entry name" value="Isochorismatase-like_dom"/>
</dbReference>
<dbReference type="PROSITE" id="PS50075">
    <property type="entry name" value="CARRIER"/>
    <property type="match status" value="1"/>
</dbReference>
<dbReference type="SUPFAM" id="SSF52499">
    <property type="entry name" value="Isochorismatase-like hydrolases"/>
    <property type="match status" value="1"/>
</dbReference>
<proteinExistence type="predicted"/>
<dbReference type="PRINTS" id="PR01398">
    <property type="entry name" value="ISCHRISMTASE"/>
</dbReference>
<gene>
    <name evidence="7" type="ORF">PQR62_17570</name>
</gene>
<feature type="region of interest" description="Disordered" evidence="5">
    <location>
        <begin position="1"/>
        <end position="20"/>
    </location>
</feature>
<evidence type="ECO:0000256" key="2">
    <source>
        <dbReference type="ARBA" id="ARBA00012100"/>
    </source>
</evidence>
<evidence type="ECO:0000259" key="6">
    <source>
        <dbReference type="PROSITE" id="PS50075"/>
    </source>
</evidence>
<dbReference type="PIRSF" id="PIRSF001111">
    <property type="entry name" value="Isochorismatase"/>
    <property type="match status" value="1"/>
</dbReference>
<evidence type="ECO:0000256" key="4">
    <source>
        <dbReference type="ARBA" id="ARBA00048590"/>
    </source>
</evidence>
<comment type="catalytic activity">
    <reaction evidence="4">
        <text>isochorismate + H2O = (2S,3S)-2,3-dihydroxy-2,3-dihydrobenzoate + pyruvate</text>
        <dbReference type="Rhea" id="RHEA:11112"/>
        <dbReference type="ChEBI" id="CHEBI:15361"/>
        <dbReference type="ChEBI" id="CHEBI:15377"/>
        <dbReference type="ChEBI" id="CHEBI:29780"/>
        <dbReference type="ChEBI" id="CHEBI:58764"/>
        <dbReference type="EC" id="3.3.2.1"/>
    </reaction>
</comment>
<dbReference type="InterPro" id="IPR016291">
    <property type="entry name" value="Isochorismatase"/>
</dbReference>
<dbReference type="InterPro" id="IPR036736">
    <property type="entry name" value="ACP-like_sf"/>
</dbReference>
<dbReference type="Gene3D" id="3.40.50.850">
    <property type="entry name" value="Isochorismatase-like"/>
    <property type="match status" value="1"/>
</dbReference>
<accession>A0ABW9ACY0</accession>
<reference evidence="7 8" key="1">
    <citation type="journal article" date="2024" name="Chem. Sci.">
        <title>Discovery of megapolipeptins by genome mining of a Burkholderiales bacteria collection.</title>
        <authorList>
            <person name="Paulo B.S."/>
            <person name="Recchia M.J.J."/>
            <person name="Lee S."/>
            <person name="Fergusson C.H."/>
            <person name="Romanowski S.B."/>
            <person name="Hernandez A."/>
            <person name="Krull N."/>
            <person name="Liu D.Y."/>
            <person name="Cavanagh H."/>
            <person name="Bos A."/>
            <person name="Gray C.A."/>
            <person name="Murphy B.T."/>
            <person name="Linington R.G."/>
            <person name="Eustaquio A.S."/>
        </authorList>
    </citation>
    <scope>NUCLEOTIDE SEQUENCE [LARGE SCALE GENOMIC DNA]</scope>
    <source>
        <strain evidence="7 8">RL21-008-BIB-A</strain>
    </source>
</reference>
<evidence type="ECO:0000313" key="7">
    <source>
        <dbReference type="EMBL" id="MFL9926089.1"/>
    </source>
</evidence>
<name>A0ABW9ACY0_9BURK</name>
<protein>
    <recommendedName>
        <fullName evidence="2">isochorismatase</fullName>
        <ecNumber evidence="2">3.3.2.1</ecNumber>
    </recommendedName>
</protein>
<keyword evidence="3" id="KW-0378">Hydrolase</keyword>
<comment type="caution">
    <text evidence="7">The sequence shown here is derived from an EMBL/GenBank/DDBJ whole genome shotgun (WGS) entry which is preliminary data.</text>
</comment>
<dbReference type="SUPFAM" id="SSF47336">
    <property type="entry name" value="ACP-like"/>
    <property type="match status" value="1"/>
</dbReference>
<dbReference type="InterPro" id="IPR009081">
    <property type="entry name" value="PP-bd_ACP"/>
</dbReference>
<dbReference type="Gene3D" id="1.10.1200.10">
    <property type="entry name" value="ACP-like"/>
    <property type="match status" value="1"/>
</dbReference>
<dbReference type="PANTHER" id="PTHR43540">
    <property type="entry name" value="PEROXYUREIDOACRYLATE/UREIDOACRYLATE AMIDOHYDROLASE-RELATED"/>
    <property type="match status" value="1"/>
</dbReference>
<dbReference type="RefSeq" id="WP_408159282.1">
    <property type="nucleotide sequence ID" value="NZ_JAQQFM010000007.1"/>
</dbReference>
<evidence type="ECO:0000313" key="8">
    <source>
        <dbReference type="Proteomes" id="UP001629246"/>
    </source>
</evidence>
<organism evidence="7 8">
    <name type="scientific">Herbaspirillum lusitanum</name>
    <dbReference type="NCBI Taxonomy" id="213312"/>
    <lineage>
        <taxon>Bacteria</taxon>
        <taxon>Pseudomonadati</taxon>
        <taxon>Pseudomonadota</taxon>
        <taxon>Betaproteobacteria</taxon>
        <taxon>Burkholderiales</taxon>
        <taxon>Oxalobacteraceae</taxon>
        <taxon>Herbaspirillum</taxon>
    </lineage>
</organism>
<sequence length="304" mass="33667">MTIPRIASYPMPQAGSMPENRVDWRADKQRAVLLIHDMQQYFLDFFDPAAEPVTSLIAHIRQLRATCDALGVPVFYTAQPAQQNAEQRGLLQQWWGPGVTAAPQAAMLVEELQPKSGHVVLEKWRYSAFQKSDLLQRMRSLGRDQLIVCGVYAHIGCMLTVADAFMNDIQPFMVGDAIADFSEAQHKQALDYVAGRCGIVADSAAVIASLSKGMSNTLSAVCSSRSSIPHDLQALRSQVAALLQIPASDLHADENLLDAGLDSIRLMSLIEQWHRAGRTLGFAELAEQPTLEHWWRLLSSMRTN</sequence>
<dbReference type="InterPro" id="IPR050272">
    <property type="entry name" value="Isochorismatase-like_hydrls"/>
</dbReference>
<dbReference type="PANTHER" id="PTHR43540:SF3">
    <property type="entry name" value="ENTEROBACTIN SYNTHASE COMPONENT B"/>
    <property type="match status" value="1"/>
</dbReference>
<evidence type="ECO:0000256" key="3">
    <source>
        <dbReference type="ARBA" id="ARBA00022801"/>
    </source>
</evidence>
<evidence type="ECO:0000256" key="5">
    <source>
        <dbReference type="SAM" id="MobiDB-lite"/>
    </source>
</evidence>
<dbReference type="Pfam" id="PF00857">
    <property type="entry name" value="Isochorismatase"/>
    <property type="match status" value="1"/>
</dbReference>
<evidence type="ECO:0000256" key="1">
    <source>
        <dbReference type="ARBA" id="ARBA00004924"/>
    </source>
</evidence>
<dbReference type="InterPro" id="IPR036380">
    <property type="entry name" value="Isochorismatase-like_sf"/>
</dbReference>
<comment type="pathway">
    <text evidence="1">Siderophore biosynthesis.</text>
</comment>
<dbReference type="EMBL" id="JAQQFM010000007">
    <property type="protein sequence ID" value="MFL9926089.1"/>
    <property type="molecule type" value="Genomic_DNA"/>
</dbReference>